<sequence>MKKLLLVGATLLAVGLSQPTNAEASTTESKVVSTQTESVALSEDDLVDMLKDVTSNYKAFMKQAVSDVFKTWTIKFNTEIDPDTFNRDNVYVVDEQGEKLMTVVKYKEGTNEGVIMAPGIGYEKGVNYTLVVTEDVKTTKGVALSQGVTMNFELSGDDSQQNDKDIHEYSKEELEDWIDKEEELTRLREYPIKNEFWDNLDEANENLRTRTGWNDEEVDRVFLQPSKEFMQLYFNRDYSTIGESFKEDIKYFFRHDHTYRGKEYDAFGELPNLFDALVQDTKEEKRISESIFVTDLSMVHQMHEGWNTNNRIRGTQYIRYTSGSHLPEELDLNKWYKRDVDVQLANYAGNNTITWETAMYVFDGVYELTSYEEVEK</sequence>
<keyword evidence="1 2" id="KW-0732">Signal</keyword>
<feature type="signal peptide" evidence="2">
    <location>
        <begin position="1"/>
        <end position="22"/>
    </location>
</feature>
<dbReference type="OrthoDB" id="5845122at2"/>
<reference evidence="4 5" key="1">
    <citation type="submission" date="2019-11" db="EMBL/GenBank/DDBJ databases">
        <title>Genome sequences of 17 halophilic strains isolated from different environments.</title>
        <authorList>
            <person name="Furrow R.E."/>
        </authorList>
    </citation>
    <scope>NUCLEOTIDE SEQUENCE [LARGE SCALE GENOMIC DNA]</scope>
    <source>
        <strain evidence="4 5">22514_16_FS</strain>
    </source>
</reference>
<name>A0A6I5A1J1_9BACI</name>
<dbReference type="AlphaFoldDB" id="A0A6I5A1J1"/>
<organism evidence="4 5">
    <name type="scientific">Pontibacillus yanchengensis</name>
    <dbReference type="NCBI Taxonomy" id="462910"/>
    <lineage>
        <taxon>Bacteria</taxon>
        <taxon>Bacillati</taxon>
        <taxon>Bacillota</taxon>
        <taxon>Bacilli</taxon>
        <taxon>Bacillales</taxon>
        <taxon>Bacillaceae</taxon>
        <taxon>Pontibacillus</taxon>
    </lineage>
</organism>
<dbReference type="InterPro" id="IPR014755">
    <property type="entry name" value="Cu-Rt/internalin_Ig-like"/>
</dbReference>
<accession>A0A6I5A1J1</accession>
<evidence type="ECO:0000256" key="2">
    <source>
        <dbReference type="SAM" id="SignalP"/>
    </source>
</evidence>
<gene>
    <name evidence="4" type="ORF">GLW05_11910</name>
</gene>
<proteinExistence type="predicted"/>
<dbReference type="Gene3D" id="2.60.40.1220">
    <property type="match status" value="1"/>
</dbReference>
<comment type="caution">
    <text evidence="4">The sequence shown here is derived from an EMBL/GenBank/DDBJ whole genome shotgun (WGS) entry which is preliminary data.</text>
</comment>
<dbReference type="RefSeq" id="WP_160848602.1">
    <property type="nucleotide sequence ID" value="NZ_WMEQ01000008.1"/>
</dbReference>
<evidence type="ECO:0000313" key="4">
    <source>
        <dbReference type="EMBL" id="MYL34303.1"/>
    </source>
</evidence>
<dbReference type="InterPro" id="IPR032812">
    <property type="entry name" value="SbsA_Ig"/>
</dbReference>
<evidence type="ECO:0000259" key="3">
    <source>
        <dbReference type="Pfam" id="PF13205"/>
    </source>
</evidence>
<dbReference type="Pfam" id="PF13205">
    <property type="entry name" value="Big_5"/>
    <property type="match status" value="1"/>
</dbReference>
<dbReference type="EMBL" id="WMEQ01000008">
    <property type="protein sequence ID" value="MYL34303.1"/>
    <property type="molecule type" value="Genomic_DNA"/>
</dbReference>
<evidence type="ECO:0000256" key="1">
    <source>
        <dbReference type="ARBA" id="ARBA00022729"/>
    </source>
</evidence>
<dbReference type="Proteomes" id="UP000468638">
    <property type="component" value="Unassembled WGS sequence"/>
</dbReference>
<protein>
    <recommendedName>
        <fullName evidence="3">SbsA Ig-like domain-containing protein</fullName>
    </recommendedName>
</protein>
<feature type="chain" id="PRO_5039540406" description="SbsA Ig-like domain-containing protein" evidence="2">
    <location>
        <begin position="23"/>
        <end position="376"/>
    </location>
</feature>
<evidence type="ECO:0000313" key="5">
    <source>
        <dbReference type="Proteomes" id="UP000468638"/>
    </source>
</evidence>
<feature type="domain" description="SbsA Ig-like" evidence="3">
    <location>
        <begin position="69"/>
        <end position="152"/>
    </location>
</feature>